<feature type="transmembrane region" description="Helical" evidence="7">
    <location>
        <begin position="189"/>
        <end position="206"/>
    </location>
</feature>
<dbReference type="Pfam" id="PF08551">
    <property type="entry name" value="DUF1751"/>
    <property type="match status" value="1"/>
</dbReference>
<keyword evidence="2 7" id="KW-0812">Transmembrane</keyword>
<feature type="compositionally biased region" description="Low complexity" evidence="6">
    <location>
        <begin position="315"/>
        <end position="331"/>
    </location>
</feature>
<dbReference type="GO" id="GO:0016020">
    <property type="term" value="C:membrane"/>
    <property type="evidence" value="ECO:0007669"/>
    <property type="project" value="UniProtKB-SubCell"/>
</dbReference>
<dbReference type="Proteomes" id="UP000594262">
    <property type="component" value="Unplaced"/>
</dbReference>
<accession>A0A7M5XJZ5</accession>
<dbReference type="PANTHER" id="PTHR13377:SF3">
    <property type="entry name" value="TRANSMEMBRANE PROTEIN 115"/>
    <property type="match status" value="1"/>
</dbReference>
<dbReference type="Gene3D" id="1.20.1540.10">
    <property type="entry name" value="Rhomboid-like"/>
    <property type="match status" value="1"/>
</dbReference>
<feature type="transmembrane region" description="Helical" evidence="7">
    <location>
        <begin position="95"/>
        <end position="120"/>
    </location>
</feature>
<dbReference type="EnsemblMetazoa" id="CLYHEMT024590.1">
    <property type="protein sequence ID" value="CLYHEMP024590.1"/>
    <property type="gene ID" value="CLYHEMG024590"/>
</dbReference>
<dbReference type="SUPFAM" id="SSF144091">
    <property type="entry name" value="Rhomboid-like"/>
    <property type="match status" value="1"/>
</dbReference>
<dbReference type="InterPro" id="IPR035952">
    <property type="entry name" value="Rhomboid-like_sf"/>
</dbReference>
<dbReference type="AlphaFoldDB" id="A0A7M5XJZ5"/>
<dbReference type="InterPro" id="IPR013861">
    <property type="entry name" value="TMEM115/Pdh1/Rbl19"/>
</dbReference>
<dbReference type="RefSeq" id="XP_066912760.1">
    <property type="nucleotide sequence ID" value="XM_067056659.1"/>
</dbReference>
<proteinExistence type="predicted"/>
<dbReference type="GO" id="GO:0006890">
    <property type="term" value="P:retrograde vesicle-mediated transport, Golgi to endoplasmic reticulum"/>
    <property type="evidence" value="ECO:0007669"/>
    <property type="project" value="InterPro"/>
</dbReference>
<reference evidence="8" key="1">
    <citation type="submission" date="2021-01" db="UniProtKB">
        <authorList>
            <consortium name="EnsemblMetazoa"/>
        </authorList>
    </citation>
    <scope>IDENTIFICATION</scope>
</reference>
<protein>
    <recommendedName>
        <fullName evidence="10">Transmembrane protein 115</fullName>
    </recommendedName>
</protein>
<keyword evidence="4 7" id="KW-0472">Membrane</keyword>
<evidence type="ECO:0000256" key="3">
    <source>
        <dbReference type="ARBA" id="ARBA00022989"/>
    </source>
</evidence>
<evidence type="ECO:0000256" key="1">
    <source>
        <dbReference type="ARBA" id="ARBA00004141"/>
    </source>
</evidence>
<dbReference type="GeneID" id="136800042"/>
<feature type="transmembrane region" description="Helical" evidence="7">
    <location>
        <begin position="56"/>
        <end position="83"/>
    </location>
</feature>
<feature type="compositionally biased region" description="Basic and acidic residues" evidence="6">
    <location>
        <begin position="332"/>
        <end position="349"/>
    </location>
</feature>
<keyword evidence="9" id="KW-1185">Reference proteome</keyword>
<feature type="transmembrane region" description="Helical" evidence="7">
    <location>
        <begin position="126"/>
        <end position="145"/>
    </location>
</feature>
<evidence type="ECO:0000256" key="4">
    <source>
        <dbReference type="ARBA" id="ARBA00023136"/>
    </source>
</evidence>
<dbReference type="OrthoDB" id="73612at2759"/>
<evidence type="ECO:0000256" key="7">
    <source>
        <dbReference type="SAM" id="Phobius"/>
    </source>
</evidence>
<evidence type="ECO:0000313" key="8">
    <source>
        <dbReference type="EnsemblMetazoa" id="CLYHEMP024590.1"/>
    </source>
</evidence>
<dbReference type="GO" id="GO:0005794">
    <property type="term" value="C:Golgi apparatus"/>
    <property type="evidence" value="ECO:0007669"/>
    <property type="project" value="TreeGrafter"/>
</dbReference>
<evidence type="ECO:0000256" key="5">
    <source>
        <dbReference type="SAM" id="Coils"/>
    </source>
</evidence>
<organism evidence="8 9">
    <name type="scientific">Clytia hemisphaerica</name>
    <dbReference type="NCBI Taxonomy" id="252671"/>
    <lineage>
        <taxon>Eukaryota</taxon>
        <taxon>Metazoa</taxon>
        <taxon>Cnidaria</taxon>
        <taxon>Hydrozoa</taxon>
        <taxon>Hydroidolina</taxon>
        <taxon>Leptothecata</taxon>
        <taxon>Obeliida</taxon>
        <taxon>Clytiidae</taxon>
        <taxon>Clytia</taxon>
    </lineage>
</organism>
<comment type="subcellular location">
    <subcellularLocation>
        <location evidence="1">Membrane</location>
        <topology evidence="1">Multi-pass membrane protein</topology>
    </subcellularLocation>
</comment>
<feature type="transmembrane region" description="Helical" evidence="7">
    <location>
        <begin position="166"/>
        <end position="183"/>
    </location>
</feature>
<evidence type="ECO:0000256" key="6">
    <source>
        <dbReference type="SAM" id="MobiDB-lite"/>
    </source>
</evidence>
<feature type="coiled-coil region" evidence="5">
    <location>
        <begin position="276"/>
        <end position="306"/>
    </location>
</feature>
<dbReference type="FunFam" id="1.20.1540.10:FF:000004">
    <property type="entry name" value="Transmembrane protein 115"/>
    <property type="match status" value="1"/>
</dbReference>
<feature type="transmembrane region" description="Helical" evidence="7">
    <location>
        <begin position="12"/>
        <end position="36"/>
    </location>
</feature>
<dbReference type="PANTHER" id="PTHR13377">
    <property type="entry name" value="PLACENTAL PROTEIN 6"/>
    <property type="match status" value="1"/>
</dbReference>
<keyword evidence="5" id="KW-0175">Coiled coil</keyword>
<evidence type="ECO:0000313" key="9">
    <source>
        <dbReference type="Proteomes" id="UP000594262"/>
    </source>
</evidence>
<dbReference type="SMART" id="SM01160">
    <property type="entry name" value="DUF1751"/>
    <property type="match status" value="1"/>
</dbReference>
<evidence type="ECO:0000256" key="2">
    <source>
        <dbReference type="ARBA" id="ARBA00022692"/>
    </source>
</evidence>
<evidence type="ECO:0008006" key="10">
    <source>
        <dbReference type="Google" id="ProtNLM"/>
    </source>
</evidence>
<sequence length="367" mass="40273">MQVAIHFLVQSFISSSVVVKSACGVIVTAYLIGLIPNAYGVLSITPALLLPPNFQVWTLVTGLVVERSIINVLINLPAIILCGQHLEPLWGALELLKFITITSVGTALMTSFVSLAAYAITHRFTFWAVQFSGMAGVLGGLTVAFKQLRPDQRFNMKYKELRVHDLPISCIIIFTLLAIFRLLPYTQPIMMACGVIVGWTYLRFYQSHGKGMRGDMSEGFSAATLLPTPIRPAASVLSDILYRILVRFGLCQNPVRTYDVGGPSSITISLPGSDPADAERRRKKALRALNERLTQMQQKSSQQEMETIDGWPLLENESTPSSTPSASVSETNNKESHENEADSDSDKNSQESFVKVPKGTDSDSISD</sequence>
<feature type="region of interest" description="Disordered" evidence="6">
    <location>
        <begin position="311"/>
        <end position="367"/>
    </location>
</feature>
<keyword evidence="3 7" id="KW-1133">Transmembrane helix</keyword>
<name>A0A7M5XJZ5_9CNID</name>